<organism evidence="1 2">
    <name type="scientific">Deinococcus aetherius</name>
    <dbReference type="NCBI Taxonomy" id="200252"/>
    <lineage>
        <taxon>Bacteria</taxon>
        <taxon>Thermotogati</taxon>
        <taxon>Deinococcota</taxon>
        <taxon>Deinococci</taxon>
        <taxon>Deinococcales</taxon>
        <taxon>Deinococcaceae</taxon>
        <taxon>Deinococcus</taxon>
    </lineage>
</organism>
<keyword evidence="1" id="KW-0614">Plasmid</keyword>
<geneLocation type="plasmid" evidence="1 2">
    <name>pDAETH-1</name>
</geneLocation>
<gene>
    <name evidence="1" type="ORF">DAETH_32850</name>
</gene>
<dbReference type="EMBL" id="AP026561">
    <property type="protein sequence ID" value="BDP43316.1"/>
    <property type="molecule type" value="Genomic_DNA"/>
</dbReference>
<accession>A0ABN6RNH0</accession>
<sequence length="67" mass="7796">MIVSKDAAFTDRVPPLDVLPWLVRSHCGNLRARPIREFLKVQWPCVEAPLPYHRLIQVYLDRTEAPT</sequence>
<evidence type="ECO:0000313" key="1">
    <source>
        <dbReference type="EMBL" id="BDP43316.1"/>
    </source>
</evidence>
<reference evidence="1" key="1">
    <citation type="submission" date="2022-07" db="EMBL/GenBank/DDBJ databases">
        <title>Complete Genome Sequence of the Radioresistant Bacterium Deinococcus aetherius ST0316, Isolated from the Air Dust collected in Lower Stratosphere above Japan.</title>
        <authorList>
            <person name="Satoh K."/>
            <person name="Hagiwara K."/>
            <person name="Katsumata K."/>
            <person name="Kubo A."/>
            <person name="Yokobori S."/>
            <person name="Yamagishi A."/>
            <person name="Oono Y."/>
            <person name="Narumi I."/>
        </authorList>
    </citation>
    <scope>NUCLEOTIDE SEQUENCE</scope>
    <source>
        <strain evidence="1">ST0316</strain>
        <plasmid evidence="1">pDAETH-1</plasmid>
    </source>
</reference>
<dbReference type="Proteomes" id="UP001064971">
    <property type="component" value="Plasmid pDAETH-1"/>
</dbReference>
<proteinExistence type="predicted"/>
<name>A0ABN6RNH0_9DEIO</name>
<dbReference type="RefSeq" id="WP_264777811.1">
    <property type="nucleotide sequence ID" value="NZ_AP026561.1"/>
</dbReference>
<evidence type="ECO:0000313" key="2">
    <source>
        <dbReference type="Proteomes" id="UP001064971"/>
    </source>
</evidence>
<protein>
    <submittedName>
        <fullName evidence="1">Uncharacterized protein</fullName>
    </submittedName>
</protein>
<keyword evidence="2" id="KW-1185">Reference proteome</keyword>